<dbReference type="PANTHER" id="PTHR34107:SF2">
    <property type="entry name" value="SLL0888 PROTEIN"/>
    <property type="match status" value="1"/>
</dbReference>
<dbReference type="InterPro" id="IPR011335">
    <property type="entry name" value="Restrct_endonuc-II-like"/>
</dbReference>
<accession>A0A2W4WD45</accession>
<sequence>MTITPTRMGLEDFLAYTSDRDTLYELEDGELIEVPPESDLNQRIASFLFAYFLRQGVASDQLRTKTEIAVMGVRTTVRVPDLLVLSEELATALEGATRATITLDMPPPRLVVEVVSPGKKNIDCGYRYKRSQYEARGIVEYWIVDPIAQRVSMLTRIEGLYAAGRWPKRMV</sequence>
<dbReference type="Proteomes" id="UP000249081">
    <property type="component" value="Unassembled WGS sequence"/>
</dbReference>
<evidence type="ECO:0000259" key="1">
    <source>
        <dbReference type="Pfam" id="PF05685"/>
    </source>
</evidence>
<dbReference type="AlphaFoldDB" id="A0A2W4WD45"/>
<dbReference type="SUPFAM" id="SSF52980">
    <property type="entry name" value="Restriction endonuclease-like"/>
    <property type="match status" value="1"/>
</dbReference>
<comment type="caution">
    <text evidence="2">The sequence shown here is derived from an EMBL/GenBank/DDBJ whole genome shotgun (WGS) entry which is preliminary data.</text>
</comment>
<dbReference type="EMBL" id="QBMN01000036">
    <property type="protein sequence ID" value="PZO42964.1"/>
    <property type="molecule type" value="Genomic_DNA"/>
</dbReference>
<dbReference type="InterPro" id="IPR012296">
    <property type="entry name" value="Nuclease_put_TT1808"/>
</dbReference>
<reference evidence="3" key="1">
    <citation type="submission" date="2018-04" db="EMBL/GenBank/DDBJ databases">
        <authorList>
            <person name="Cornet L."/>
        </authorList>
    </citation>
    <scope>NUCLEOTIDE SEQUENCE [LARGE SCALE GENOMIC DNA]</scope>
</reference>
<dbReference type="PANTHER" id="PTHR34107">
    <property type="entry name" value="SLL0198 PROTEIN-RELATED"/>
    <property type="match status" value="1"/>
</dbReference>
<reference evidence="2 3" key="2">
    <citation type="submission" date="2018-06" db="EMBL/GenBank/DDBJ databases">
        <title>Metagenomic assembly of (sub)arctic Cyanobacteria and their associated microbiome from non-axenic cultures.</title>
        <authorList>
            <person name="Baurain D."/>
        </authorList>
    </citation>
    <scope>NUCLEOTIDE SEQUENCE [LARGE SCALE GENOMIC DNA]</scope>
    <source>
        <strain evidence="2">ULC041bin1</strain>
    </source>
</reference>
<gene>
    <name evidence="2" type="ORF">DCF17_07075</name>
</gene>
<dbReference type="CDD" id="cd06260">
    <property type="entry name" value="DUF820-like"/>
    <property type="match status" value="1"/>
</dbReference>
<name>A0A2W4WD45_9CYAN</name>
<dbReference type="Gene3D" id="3.90.1570.10">
    <property type="entry name" value="tt1808, chain A"/>
    <property type="match status" value="1"/>
</dbReference>
<dbReference type="Pfam" id="PF05685">
    <property type="entry name" value="Uma2"/>
    <property type="match status" value="1"/>
</dbReference>
<feature type="domain" description="Putative restriction endonuclease" evidence="1">
    <location>
        <begin position="10"/>
        <end position="162"/>
    </location>
</feature>
<proteinExistence type="predicted"/>
<protein>
    <recommendedName>
        <fullName evidence="1">Putative restriction endonuclease domain-containing protein</fullName>
    </recommendedName>
</protein>
<evidence type="ECO:0000313" key="2">
    <source>
        <dbReference type="EMBL" id="PZO42964.1"/>
    </source>
</evidence>
<dbReference type="InterPro" id="IPR008538">
    <property type="entry name" value="Uma2"/>
</dbReference>
<evidence type="ECO:0000313" key="3">
    <source>
        <dbReference type="Proteomes" id="UP000249081"/>
    </source>
</evidence>
<organism evidence="2 3">
    <name type="scientific">Shackletoniella antarctica</name>
    <dbReference type="NCBI Taxonomy" id="268115"/>
    <lineage>
        <taxon>Bacteria</taxon>
        <taxon>Bacillati</taxon>
        <taxon>Cyanobacteriota</taxon>
        <taxon>Cyanophyceae</taxon>
        <taxon>Oculatellales</taxon>
        <taxon>Oculatellaceae</taxon>
        <taxon>Shackletoniella</taxon>
    </lineage>
</organism>